<organism evidence="3">
    <name type="scientific">marine metagenome</name>
    <dbReference type="NCBI Taxonomy" id="408172"/>
    <lineage>
        <taxon>unclassified sequences</taxon>
        <taxon>metagenomes</taxon>
        <taxon>ecological metagenomes</taxon>
    </lineage>
</organism>
<keyword evidence="1" id="KW-1133">Transmembrane helix</keyword>
<protein>
    <recommendedName>
        <fullName evidence="2">Urate oxidase N-terminal domain-containing protein</fullName>
    </recommendedName>
</protein>
<feature type="domain" description="Urate oxidase N-terminal" evidence="2">
    <location>
        <begin position="45"/>
        <end position="258"/>
    </location>
</feature>
<accession>A0A382PW76</accession>
<feature type="transmembrane region" description="Helical" evidence="1">
    <location>
        <begin position="102"/>
        <end position="120"/>
    </location>
</feature>
<feature type="transmembrane region" description="Helical" evidence="1">
    <location>
        <begin position="132"/>
        <end position="150"/>
    </location>
</feature>
<name>A0A382PW76_9ZZZZ</name>
<evidence type="ECO:0000259" key="2">
    <source>
        <dbReference type="Pfam" id="PF06181"/>
    </source>
</evidence>
<dbReference type="AlphaFoldDB" id="A0A382PW76"/>
<evidence type="ECO:0000313" key="3">
    <source>
        <dbReference type="EMBL" id="SVC77599.1"/>
    </source>
</evidence>
<feature type="transmembrane region" description="Helical" evidence="1">
    <location>
        <begin position="60"/>
        <end position="82"/>
    </location>
</feature>
<dbReference type="Pfam" id="PF06181">
    <property type="entry name" value="Urate_ox_N"/>
    <property type="match status" value="1"/>
</dbReference>
<feature type="transmembrane region" description="Helical" evidence="1">
    <location>
        <begin position="156"/>
        <end position="179"/>
    </location>
</feature>
<keyword evidence="1" id="KW-0472">Membrane</keyword>
<feature type="transmembrane region" description="Helical" evidence="1">
    <location>
        <begin position="14"/>
        <end position="39"/>
    </location>
</feature>
<proteinExistence type="predicted"/>
<evidence type="ECO:0000256" key="1">
    <source>
        <dbReference type="SAM" id="Phobius"/>
    </source>
</evidence>
<feature type="transmembrane region" description="Helical" evidence="1">
    <location>
        <begin position="245"/>
        <end position="263"/>
    </location>
</feature>
<dbReference type="InterPro" id="IPR010389">
    <property type="entry name" value="Urate_ox_N"/>
</dbReference>
<gene>
    <name evidence="3" type="ORF">METZ01_LOCUS330453</name>
</gene>
<sequence>MELIIQLAHPIFKWLHIIAGITWIGLLYFFNWINGHVVATMDKDSKQKVVPELMPRTLYFFRWGAAWTWFTGLILLYVIYWHGSLSMGESVGNLMFDAGTDVTGIAHLMILITFVAVFAYDYLYSSGLIKDVRVITVVSFILIAGIIYLMKFHGGFGYRAFNIHLGALFGTNMAFNVWFRIWPAQQKIITAIKNGEAPDPDLAALAGLRSKHNTYMSVPLVWTMMNQHTTLFSGGEFGITDSTNWLVLVIMIALGWHVVWQIYKKSGTVKGF</sequence>
<dbReference type="EMBL" id="UINC01110236">
    <property type="protein sequence ID" value="SVC77599.1"/>
    <property type="molecule type" value="Genomic_DNA"/>
</dbReference>
<reference evidence="3" key="1">
    <citation type="submission" date="2018-05" db="EMBL/GenBank/DDBJ databases">
        <authorList>
            <person name="Lanie J.A."/>
            <person name="Ng W.-L."/>
            <person name="Kazmierczak K.M."/>
            <person name="Andrzejewski T.M."/>
            <person name="Davidsen T.M."/>
            <person name="Wayne K.J."/>
            <person name="Tettelin H."/>
            <person name="Glass J.I."/>
            <person name="Rusch D."/>
            <person name="Podicherti R."/>
            <person name="Tsui H.-C.T."/>
            <person name="Winkler M.E."/>
        </authorList>
    </citation>
    <scope>NUCLEOTIDE SEQUENCE</scope>
</reference>
<keyword evidence="1" id="KW-0812">Transmembrane</keyword>